<protein>
    <submittedName>
        <fullName evidence="3">Bud22 domain-containing</fullName>
    </submittedName>
</protein>
<sequence length="391" mass="44715">MAFNPIVALSGKFKINDQLITQARVQARLQEVGITTYTSKTVLEEKKTDWNVLVVGNETVTTDAIKVAQQKKVPILNSKWAEDCLQSKGAVEIKTEYLWNQEYNPEFKNKTPQQTEDEKKKEEEEKRKEETRRKEEEEKRNKEKEEKKQNEEQGSGRNEGNGGKDSTEGDEDDVFDNVKEEKKRRNYPMWIECIYSYNFVVTDPNTPIFVDLPQFRDAYLIPARSYPDIKSQYLAAGGHIMGKQNSSTFYDCPLDKFELWQVAYDDRVCLLFGMIPPKPKPKGTDENGNDNTTTDTAMNDGIAETKPAKPVLGMWTRSEVQMAYGTKEADEFLNRAFLALGHGDGEEDREGRLTNGALKKWKKSRTRPSDGLGKERYQLRGTKAKLEPGLP</sequence>
<dbReference type="OrthoDB" id="5165998at2759"/>
<proteinExistence type="predicted"/>
<feature type="compositionally biased region" description="Basic and acidic residues" evidence="1">
    <location>
        <begin position="116"/>
        <end position="151"/>
    </location>
</feature>
<accession>A0A395NHG0</accession>
<evidence type="ECO:0000256" key="1">
    <source>
        <dbReference type="SAM" id="MobiDB-lite"/>
    </source>
</evidence>
<name>A0A395NHG0_TRIAR</name>
<comment type="caution">
    <text evidence="3">The sequence shown here is derived from an EMBL/GenBank/DDBJ whole genome shotgun (WGS) entry which is preliminary data.</text>
</comment>
<keyword evidence="4" id="KW-1185">Reference proteome</keyword>
<organism evidence="3 4">
    <name type="scientific">Trichoderma arundinaceum</name>
    <dbReference type="NCBI Taxonomy" id="490622"/>
    <lineage>
        <taxon>Eukaryota</taxon>
        <taxon>Fungi</taxon>
        <taxon>Dikarya</taxon>
        <taxon>Ascomycota</taxon>
        <taxon>Pezizomycotina</taxon>
        <taxon>Sordariomycetes</taxon>
        <taxon>Hypocreomycetidae</taxon>
        <taxon>Hypocreales</taxon>
        <taxon>Hypocreaceae</taxon>
        <taxon>Trichoderma</taxon>
    </lineage>
</organism>
<evidence type="ECO:0000259" key="2">
    <source>
        <dbReference type="PROSITE" id="PS50172"/>
    </source>
</evidence>
<dbReference type="Proteomes" id="UP000266272">
    <property type="component" value="Unassembled WGS sequence"/>
</dbReference>
<feature type="domain" description="BRCT" evidence="2">
    <location>
        <begin position="51"/>
        <end position="98"/>
    </location>
</feature>
<reference evidence="3 4" key="1">
    <citation type="journal article" date="2018" name="PLoS Pathog.">
        <title>Evolution of structural diversity of trichothecenes, a family of toxins produced by plant pathogenic and entomopathogenic fungi.</title>
        <authorList>
            <person name="Proctor R.H."/>
            <person name="McCormick S.P."/>
            <person name="Kim H.S."/>
            <person name="Cardoza R.E."/>
            <person name="Stanley A.M."/>
            <person name="Lindo L."/>
            <person name="Kelly A."/>
            <person name="Brown D.W."/>
            <person name="Lee T."/>
            <person name="Vaughan M.M."/>
            <person name="Alexander N.J."/>
            <person name="Busman M."/>
            <person name="Gutierrez S."/>
        </authorList>
    </citation>
    <scope>NUCLEOTIDE SEQUENCE [LARGE SCALE GENOMIC DNA]</scope>
    <source>
        <strain evidence="3 4">IBT 40837</strain>
    </source>
</reference>
<evidence type="ECO:0000313" key="4">
    <source>
        <dbReference type="Proteomes" id="UP000266272"/>
    </source>
</evidence>
<dbReference type="STRING" id="490622.A0A395NHG0"/>
<feature type="region of interest" description="Disordered" evidence="1">
    <location>
        <begin position="105"/>
        <end position="179"/>
    </location>
</feature>
<dbReference type="EMBL" id="PXOA01000457">
    <property type="protein sequence ID" value="RFU75233.1"/>
    <property type="molecule type" value="Genomic_DNA"/>
</dbReference>
<feature type="region of interest" description="Disordered" evidence="1">
    <location>
        <begin position="279"/>
        <end position="300"/>
    </location>
</feature>
<feature type="compositionally biased region" description="Low complexity" evidence="1">
    <location>
        <begin position="289"/>
        <end position="300"/>
    </location>
</feature>
<dbReference type="PROSITE" id="PS50172">
    <property type="entry name" value="BRCT"/>
    <property type="match status" value="1"/>
</dbReference>
<gene>
    <name evidence="3" type="ORF">TARUN_7010</name>
</gene>
<feature type="region of interest" description="Disordered" evidence="1">
    <location>
        <begin position="343"/>
        <end position="391"/>
    </location>
</feature>
<evidence type="ECO:0000313" key="3">
    <source>
        <dbReference type="EMBL" id="RFU75233.1"/>
    </source>
</evidence>
<dbReference type="AlphaFoldDB" id="A0A395NHG0"/>
<dbReference type="InterPro" id="IPR001357">
    <property type="entry name" value="BRCT_dom"/>
</dbReference>